<dbReference type="AlphaFoldDB" id="A0A8S2TPG9"/>
<accession>A0A8S2TPG9</accession>
<reference evidence="1" key="1">
    <citation type="submission" date="2021-02" db="EMBL/GenBank/DDBJ databases">
        <authorList>
            <person name="Nowell W R."/>
        </authorList>
    </citation>
    <scope>NUCLEOTIDE SEQUENCE</scope>
</reference>
<evidence type="ECO:0000313" key="1">
    <source>
        <dbReference type="EMBL" id="CAF4301245.1"/>
    </source>
</evidence>
<protein>
    <submittedName>
        <fullName evidence="1">Uncharacterized protein</fullName>
    </submittedName>
</protein>
<evidence type="ECO:0000313" key="2">
    <source>
        <dbReference type="Proteomes" id="UP000681967"/>
    </source>
</evidence>
<dbReference type="EMBL" id="CAJOBH010035718">
    <property type="protein sequence ID" value="CAF4301245.1"/>
    <property type="molecule type" value="Genomic_DNA"/>
</dbReference>
<proteinExistence type="predicted"/>
<sequence>KGDAPGALRVQEFYVPQLDRDPTDNNVETRIRARTRSIKAPAPVSLLEPDDG</sequence>
<name>A0A8S2TPG9_9BILA</name>
<feature type="non-terminal residue" evidence="1">
    <location>
        <position position="1"/>
    </location>
</feature>
<gene>
    <name evidence="1" type="ORF">BYL167_LOCUS27503</name>
</gene>
<dbReference type="Proteomes" id="UP000681967">
    <property type="component" value="Unassembled WGS sequence"/>
</dbReference>
<organism evidence="1 2">
    <name type="scientific">Rotaria magnacalcarata</name>
    <dbReference type="NCBI Taxonomy" id="392030"/>
    <lineage>
        <taxon>Eukaryota</taxon>
        <taxon>Metazoa</taxon>
        <taxon>Spiralia</taxon>
        <taxon>Gnathifera</taxon>
        <taxon>Rotifera</taxon>
        <taxon>Eurotatoria</taxon>
        <taxon>Bdelloidea</taxon>
        <taxon>Philodinida</taxon>
        <taxon>Philodinidae</taxon>
        <taxon>Rotaria</taxon>
    </lineage>
</organism>
<comment type="caution">
    <text evidence="1">The sequence shown here is derived from an EMBL/GenBank/DDBJ whole genome shotgun (WGS) entry which is preliminary data.</text>
</comment>